<dbReference type="InterPro" id="IPR007867">
    <property type="entry name" value="GMC_OxRtase_C"/>
</dbReference>
<evidence type="ECO:0000256" key="3">
    <source>
        <dbReference type="ARBA" id="ARBA00022630"/>
    </source>
</evidence>
<evidence type="ECO:0000256" key="1">
    <source>
        <dbReference type="ARBA" id="ARBA00001974"/>
    </source>
</evidence>
<protein>
    <submittedName>
        <fullName evidence="12">Alcohol oxidase</fullName>
    </submittedName>
</protein>
<feature type="binding site" evidence="9">
    <location>
        <begin position="573"/>
        <end position="574"/>
    </location>
    <ligand>
        <name>FAD</name>
        <dbReference type="ChEBI" id="CHEBI:57692"/>
    </ligand>
</feature>
<evidence type="ECO:0000313" key="12">
    <source>
        <dbReference type="EMBL" id="KAJ7302951.1"/>
    </source>
</evidence>
<evidence type="ECO:0000256" key="6">
    <source>
        <dbReference type="ARBA" id="ARBA00023002"/>
    </source>
</evidence>
<reference evidence="12" key="1">
    <citation type="submission" date="2023-03" db="EMBL/GenBank/DDBJ databases">
        <title>Massive genome expansion in bonnet fungi (Mycena s.s.) driven by repeated elements and novel gene families across ecological guilds.</title>
        <authorList>
            <consortium name="Lawrence Berkeley National Laboratory"/>
            <person name="Harder C.B."/>
            <person name="Miyauchi S."/>
            <person name="Viragh M."/>
            <person name="Kuo A."/>
            <person name="Thoen E."/>
            <person name="Andreopoulos B."/>
            <person name="Lu D."/>
            <person name="Skrede I."/>
            <person name="Drula E."/>
            <person name="Henrissat B."/>
            <person name="Morin E."/>
            <person name="Kohler A."/>
            <person name="Barry K."/>
            <person name="LaButti K."/>
            <person name="Morin E."/>
            <person name="Salamov A."/>
            <person name="Lipzen A."/>
            <person name="Mereny Z."/>
            <person name="Hegedus B."/>
            <person name="Baldrian P."/>
            <person name="Stursova M."/>
            <person name="Weitz H."/>
            <person name="Taylor A."/>
            <person name="Grigoriev I.V."/>
            <person name="Nagy L.G."/>
            <person name="Martin F."/>
            <person name="Kauserud H."/>
        </authorList>
    </citation>
    <scope>NUCLEOTIDE SEQUENCE</scope>
    <source>
        <strain evidence="12">CBHHK002</strain>
    </source>
</reference>
<keyword evidence="4" id="KW-0732">Signal</keyword>
<evidence type="ECO:0000256" key="7">
    <source>
        <dbReference type="ARBA" id="ARBA00023180"/>
    </source>
</evidence>
<dbReference type="Proteomes" id="UP001218218">
    <property type="component" value="Unassembled WGS sequence"/>
</dbReference>
<dbReference type="Pfam" id="PF05199">
    <property type="entry name" value="GMC_oxred_C"/>
    <property type="match status" value="1"/>
</dbReference>
<dbReference type="Gene3D" id="3.30.560.10">
    <property type="entry name" value="Glucose Oxidase, domain 3"/>
    <property type="match status" value="1"/>
</dbReference>
<dbReference type="PANTHER" id="PTHR11552">
    <property type="entry name" value="GLUCOSE-METHANOL-CHOLINE GMC OXIDOREDUCTASE"/>
    <property type="match status" value="1"/>
</dbReference>
<dbReference type="InterPro" id="IPR000172">
    <property type="entry name" value="GMC_OxRdtase_N"/>
</dbReference>
<dbReference type="AlphaFoldDB" id="A0AAD6Z1Q6"/>
<name>A0AAD6Z1Q6_9AGAR</name>
<feature type="domain" description="Glucose-methanol-choline oxidoreductase N-terminal" evidence="10">
    <location>
        <begin position="6"/>
        <end position="312"/>
    </location>
</feature>
<evidence type="ECO:0000259" key="10">
    <source>
        <dbReference type="Pfam" id="PF00732"/>
    </source>
</evidence>
<gene>
    <name evidence="12" type="ORF">DFH08DRAFT_722472</name>
</gene>
<dbReference type="InterPro" id="IPR036188">
    <property type="entry name" value="FAD/NAD-bd_sf"/>
</dbReference>
<keyword evidence="3" id="KW-0285">Flavoprotein</keyword>
<comment type="caution">
    <text evidence="12">The sequence shown here is derived from an EMBL/GenBank/DDBJ whole genome shotgun (WGS) entry which is preliminary data.</text>
</comment>
<evidence type="ECO:0000256" key="2">
    <source>
        <dbReference type="ARBA" id="ARBA00010790"/>
    </source>
</evidence>
<feature type="domain" description="Glucose-methanol-choline oxidoreductase C-terminal" evidence="11">
    <location>
        <begin position="447"/>
        <end position="581"/>
    </location>
</feature>
<comment type="similarity">
    <text evidence="2">Belongs to the GMC oxidoreductase family.</text>
</comment>
<accession>A0AAD6Z1Q6</accession>
<dbReference type="SUPFAM" id="SSF51905">
    <property type="entry name" value="FAD/NAD(P)-binding domain"/>
    <property type="match status" value="1"/>
</dbReference>
<proteinExistence type="inferred from homology"/>
<feature type="binding site" evidence="9">
    <location>
        <position position="368"/>
    </location>
    <ligand>
        <name>substrate</name>
    </ligand>
</feature>
<dbReference type="Gene3D" id="3.50.50.60">
    <property type="entry name" value="FAD/NAD(P)-binding domain"/>
    <property type="match status" value="1"/>
</dbReference>
<feature type="active site" description="Proton donor" evidence="8">
    <location>
        <position position="529"/>
    </location>
</feature>
<evidence type="ECO:0000313" key="13">
    <source>
        <dbReference type="Proteomes" id="UP001218218"/>
    </source>
</evidence>
<dbReference type="GO" id="GO:0016614">
    <property type="term" value="F:oxidoreductase activity, acting on CH-OH group of donors"/>
    <property type="evidence" value="ECO:0007669"/>
    <property type="project" value="InterPro"/>
</dbReference>
<keyword evidence="7" id="KW-0325">Glycoprotein</keyword>
<evidence type="ECO:0000259" key="11">
    <source>
        <dbReference type="Pfam" id="PF05199"/>
    </source>
</evidence>
<dbReference type="EMBL" id="JARIHO010000109">
    <property type="protein sequence ID" value="KAJ7302951.1"/>
    <property type="molecule type" value="Genomic_DNA"/>
</dbReference>
<comment type="cofactor">
    <cofactor evidence="1 9">
        <name>FAD</name>
        <dbReference type="ChEBI" id="CHEBI:57692"/>
    </cofactor>
</comment>
<keyword evidence="5 9" id="KW-0274">FAD</keyword>
<feature type="active site" description="Proton acceptor" evidence="8">
    <location>
        <position position="572"/>
    </location>
</feature>
<dbReference type="PIRSF" id="PIRSF000137">
    <property type="entry name" value="Alcohol_oxidase"/>
    <property type="match status" value="1"/>
</dbReference>
<keyword evidence="6" id="KW-0560">Oxidoreductase</keyword>
<keyword evidence="13" id="KW-1185">Reference proteome</keyword>
<dbReference type="GO" id="GO:0050660">
    <property type="term" value="F:flavin adenine dinucleotide binding"/>
    <property type="evidence" value="ECO:0007669"/>
    <property type="project" value="InterPro"/>
</dbReference>
<evidence type="ECO:0000256" key="4">
    <source>
        <dbReference type="ARBA" id="ARBA00022729"/>
    </source>
</evidence>
<dbReference type="PANTHER" id="PTHR11552:SF201">
    <property type="entry name" value="GLUCOSE-METHANOL-CHOLINE OXIDOREDUCTASE N-TERMINAL DOMAIN-CONTAINING PROTEIN"/>
    <property type="match status" value="1"/>
</dbReference>
<dbReference type="InterPro" id="IPR012132">
    <property type="entry name" value="GMC_OxRdtase"/>
</dbReference>
<evidence type="ECO:0000256" key="9">
    <source>
        <dbReference type="PIRSR" id="PIRSR000137-2"/>
    </source>
</evidence>
<evidence type="ECO:0000256" key="5">
    <source>
        <dbReference type="ARBA" id="ARBA00022827"/>
    </source>
</evidence>
<sequence length="593" mass="63472">MSLDSFDYVVVGGGTAGLVVAARLVEDPAIRVCILEAGVDITNELDAKVPGYGMKNLGQPKVDWGFVGSPQVNAEGRSLHLPRQLCRGKSLGGSSMVSLYTHRNCIALESLGSPGWNWEGLVPYFKASETFAPSEEEKARFKVEFNPSVHGTSGPLQRTLPKWVSDVTDPFFEAIISVGVPQNPDSFSGSNAGVWLTNQSIDSNAERSSSASAYYEPIKTNSNLSVLTGAQATRIIFTSSRDSSGNLVASGVEYSKGGRLYAVSAAKEVLLCAGSFKTPQLLELSAGIGDKNVLNAHGIGVNTDLPAVGSNLPELDSQLLLQDHFWIPLIMETDSKYESLEVLGDPARAAEEWKLYEESKTGILSAACSALYAFLPKDHFIADTSAVLSQATRSLRPSLDKLNKAWLDGNDIPFLEIAHFPGFLPMSERIPEAGRSYCSIFLALTHPFSSGTVHLASADPLAQPAIDHNILDNGVDMAILVRAIKFARKLAATSSLNTVITEEVVPGPAVQTDAEIEDFVRSVIDTVFHPIGTAAMLPRSDGGVVDSSLKVYGTSNLRVIDASIIPIQLSAHPQGTVYAIAEKVILSVQIIRS</sequence>
<dbReference type="SUPFAM" id="SSF54373">
    <property type="entry name" value="FAD-linked reductases, C-terminal domain"/>
    <property type="match status" value="1"/>
</dbReference>
<dbReference type="Pfam" id="PF00732">
    <property type="entry name" value="GMC_oxred_N"/>
    <property type="match status" value="1"/>
</dbReference>
<organism evidence="12 13">
    <name type="scientific">Mycena albidolilacea</name>
    <dbReference type="NCBI Taxonomy" id="1033008"/>
    <lineage>
        <taxon>Eukaryota</taxon>
        <taxon>Fungi</taxon>
        <taxon>Dikarya</taxon>
        <taxon>Basidiomycota</taxon>
        <taxon>Agaricomycotina</taxon>
        <taxon>Agaricomycetes</taxon>
        <taxon>Agaricomycetidae</taxon>
        <taxon>Agaricales</taxon>
        <taxon>Marasmiineae</taxon>
        <taxon>Mycenaceae</taxon>
        <taxon>Mycena</taxon>
    </lineage>
</organism>
<evidence type="ECO:0000256" key="8">
    <source>
        <dbReference type="PIRSR" id="PIRSR000137-1"/>
    </source>
</evidence>